<dbReference type="SUPFAM" id="SSF54928">
    <property type="entry name" value="RNA-binding domain, RBD"/>
    <property type="match status" value="1"/>
</dbReference>
<keyword evidence="7" id="KW-0472">Membrane</keyword>
<evidence type="ECO:0000313" key="11">
    <source>
        <dbReference type="Proteomes" id="UP001175271"/>
    </source>
</evidence>
<evidence type="ECO:0000256" key="4">
    <source>
        <dbReference type="ARBA" id="ARBA00022824"/>
    </source>
</evidence>
<feature type="compositionally biased region" description="Polar residues" evidence="8">
    <location>
        <begin position="1211"/>
        <end position="1226"/>
    </location>
</feature>
<dbReference type="Gene3D" id="3.30.70.330">
    <property type="match status" value="2"/>
</dbReference>
<dbReference type="GO" id="GO:0000139">
    <property type="term" value="C:Golgi membrane"/>
    <property type="evidence" value="ECO:0007669"/>
    <property type="project" value="UniProtKB-SubCell"/>
</dbReference>
<dbReference type="EMBL" id="JAUCMV010000004">
    <property type="protein sequence ID" value="KAK0407474.1"/>
    <property type="molecule type" value="Genomic_DNA"/>
</dbReference>
<evidence type="ECO:0000256" key="6">
    <source>
        <dbReference type="PROSITE-ProRule" id="PRU00176"/>
    </source>
</evidence>
<dbReference type="Pfam" id="PF00076">
    <property type="entry name" value="RRM_1"/>
    <property type="match status" value="2"/>
</dbReference>
<keyword evidence="3 7" id="KW-0813">Transport</keyword>
<evidence type="ECO:0000256" key="8">
    <source>
        <dbReference type="SAM" id="MobiDB-lite"/>
    </source>
</evidence>
<feature type="region of interest" description="Disordered" evidence="8">
    <location>
        <begin position="343"/>
        <end position="421"/>
    </location>
</feature>
<feature type="compositionally biased region" description="Low complexity" evidence="8">
    <location>
        <begin position="1227"/>
        <end position="1238"/>
    </location>
</feature>
<protein>
    <recommendedName>
        <fullName evidence="7">Protein transport protein sec16</fullName>
    </recommendedName>
</protein>
<organism evidence="10 11">
    <name type="scientific">Steinernema hermaphroditum</name>
    <dbReference type="NCBI Taxonomy" id="289476"/>
    <lineage>
        <taxon>Eukaryota</taxon>
        <taxon>Metazoa</taxon>
        <taxon>Ecdysozoa</taxon>
        <taxon>Nematoda</taxon>
        <taxon>Chromadorea</taxon>
        <taxon>Rhabditida</taxon>
        <taxon>Tylenchina</taxon>
        <taxon>Panagrolaimomorpha</taxon>
        <taxon>Strongyloidoidea</taxon>
        <taxon>Steinernematidae</taxon>
        <taxon>Steinernema</taxon>
    </lineage>
</organism>
<feature type="region of interest" description="Disordered" evidence="8">
    <location>
        <begin position="267"/>
        <end position="286"/>
    </location>
</feature>
<dbReference type="CDD" id="cd09233">
    <property type="entry name" value="ACE1-Sec16-like"/>
    <property type="match status" value="1"/>
</dbReference>
<feature type="compositionally biased region" description="Low complexity" evidence="8">
    <location>
        <begin position="521"/>
        <end position="530"/>
    </location>
</feature>
<dbReference type="PANTHER" id="PTHR13402">
    <property type="entry name" value="RGPR-RELATED"/>
    <property type="match status" value="1"/>
</dbReference>
<feature type="compositionally biased region" description="Polar residues" evidence="8">
    <location>
        <begin position="343"/>
        <end position="369"/>
    </location>
</feature>
<feature type="region of interest" description="Disordered" evidence="8">
    <location>
        <begin position="521"/>
        <end position="541"/>
    </location>
</feature>
<evidence type="ECO:0000256" key="1">
    <source>
        <dbReference type="ARBA" id="ARBA00004240"/>
    </source>
</evidence>
<dbReference type="InterPro" id="IPR024340">
    <property type="entry name" value="Sec16_CCD"/>
</dbReference>
<feature type="region of interest" description="Disordered" evidence="8">
    <location>
        <begin position="146"/>
        <end position="224"/>
    </location>
</feature>
<dbReference type="PROSITE" id="PS50102">
    <property type="entry name" value="RRM"/>
    <property type="match status" value="2"/>
</dbReference>
<feature type="compositionally biased region" description="Basic and acidic residues" evidence="8">
    <location>
        <begin position="1319"/>
        <end position="1334"/>
    </location>
</feature>
<feature type="domain" description="RRM" evidence="9">
    <location>
        <begin position="1643"/>
        <end position="1721"/>
    </location>
</feature>
<evidence type="ECO:0000256" key="7">
    <source>
        <dbReference type="RuleBase" id="RU364101"/>
    </source>
</evidence>
<feature type="compositionally biased region" description="Low complexity" evidence="8">
    <location>
        <begin position="146"/>
        <end position="158"/>
    </location>
</feature>
<dbReference type="GO" id="GO:0012507">
    <property type="term" value="C:ER to Golgi transport vesicle membrane"/>
    <property type="evidence" value="ECO:0007669"/>
    <property type="project" value="TreeGrafter"/>
</dbReference>
<feature type="compositionally biased region" description="Polar residues" evidence="8">
    <location>
        <begin position="182"/>
        <end position="193"/>
    </location>
</feature>
<feature type="region of interest" description="Disordered" evidence="8">
    <location>
        <begin position="1"/>
        <end position="58"/>
    </location>
</feature>
<dbReference type="InterPro" id="IPR024298">
    <property type="entry name" value="Sec16_Sec23-bd"/>
</dbReference>
<dbReference type="SMART" id="SM00360">
    <property type="entry name" value="RRM"/>
    <property type="match status" value="2"/>
</dbReference>
<keyword evidence="7" id="KW-0653">Protein transport</keyword>
<feature type="compositionally biased region" description="Basic and acidic residues" evidence="8">
    <location>
        <begin position="1262"/>
        <end position="1280"/>
    </location>
</feature>
<feature type="region of interest" description="Disordered" evidence="8">
    <location>
        <begin position="1361"/>
        <end position="1441"/>
    </location>
</feature>
<keyword evidence="5 7" id="KW-0931">ER-Golgi transport</keyword>
<feature type="domain" description="RRM" evidence="9">
    <location>
        <begin position="1553"/>
        <end position="1635"/>
    </location>
</feature>
<dbReference type="GO" id="GO:0070973">
    <property type="term" value="P:protein localization to endoplasmic reticulum exit site"/>
    <property type="evidence" value="ECO:0007669"/>
    <property type="project" value="TreeGrafter"/>
</dbReference>
<dbReference type="InterPro" id="IPR035979">
    <property type="entry name" value="RBD_domain_sf"/>
</dbReference>
<name>A0AA39HLB8_9BILA</name>
<feature type="region of interest" description="Disordered" evidence="8">
    <location>
        <begin position="682"/>
        <end position="702"/>
    </location>
</feature>
<keyword evidence="4 7" id="KW-0256">Endoplasmic reticulum</keyword>
<comment type="similarity">
    <text evidence="2 7">Belongs to the SEC16 family.</text>
</comment>
<comment type="subcellular location">
    <subcellularLocation>
        <location evidence="1">Endoplasmic reticulum</location>
    </subcellularLocation>
    <subcellularLocation>
        <location evidence="7">Golgi apparatus membrane</location>
    </subcellularLocation>
</comment>
<dbReference type="Gene3D" id="1.25.40.1030">
    <property type="match status" value="1"/>
</dbReference>
<dbReference type="InterPro" id="IPR000504">
    <property type="entry name" value="RRM_dom"/>
</dbReference>
<evidence type="ECO:0000313" key="10">
    <source>
        <dbReference type="EMBL" id="KAK0407474.1"/>
    </source>
</evidence>
<dbReference type="FunFam" id="3.30.70.330:FF:000159">
    <property type="entry name" value="tRNA selenocysteine 1-associated protein 1"/>
    <property type="match status" value="1"/>
</dbReference>
<dbReference type="Proteomes" id="UP001175271">
    <property type="component" value="Unassembled WGS sequence"/>
</dbReference>
<dbReference type="InterPro" id="IPR012677">
    <property type="entry name" value="Nucleotide-bd_a/b_plait_sf"/>
</dbReference>
<keyword evidence="11" id="KW-1185">Reference proteome</keyword>
<sequence length="1820" mass="202510">MSNQYWLHQPTSQAQQPAHQQSSASYWSQINLGSAGQAPLSQPQTNRSEQTSSFWTQESVNPVPTVQAQHQHIAQAQHQHTAQAQHQLFVQPQNQHHQPILPQQIKQHQPVLSAAPLTTDGSSSTISSRGKVTNAAVAHVAPLASAPVQEEQSQLEESTLAPPQEEVGPVTPERMSPPPQHIATSTPINSNPAELQIPASDESGQTNSSTRQEEERDSHSSMVIVDRNDVADADTANHETVRAQQHQQLLQNQQFAMVSSVVESQDDDRSIAGSTRGATKGTKTASSNIRERYKTVFREYPNIMERMDRYRKETPSHLDWRTAPKNPLTSMAAQNPAFTRNLIGSSQRLNDGSVSGSVIRNSDARNVNIQPPPSELDEDDITEMLRKTRKERAAERAGERERPSSRARSEYGEVQPQPARAPRRVNTVYNGGGAPAYPNNFYAVGGYGHHYVAPSGRFTPNGQYSYDAYQANQMPRRPMSSFEPSRRYAASVQGGGRQNNTYNDYDRRSLRNASALNPAAAAGGYEADSYSDNESRLDESDMGSEEELEMYHQNQSRMSQPSYFMDPYAMQVAQEEQYYFGVVKLNLQDVQAKLHSNPPPDGYYQLKPLVRAAFMFYFELYNKHYHDASEFDMVFNREFYKYKCEGLTDVEALVKICEHTQIEYNEVRERCKQRNRRAYEASQRQLFSDDRETPDASDRGSVYDQVDDSVDLASIDSVVKEPLKYRERHAIANFGPGGRMVVLDPMSNMYAVKLTNFRDFVNCPQIRKIAENMETFKGPLVWNETPTHTVRLFIDRQIARIRSSDLMMANPTSSDANDCLLIWELLQMIVQQQGRVTGPDLAQLLVRNSAVFNHQRAVRGSSVSDIAGSTSSLSLADSDGRRVDANAYERFTNFLLGGHIDEAIENAIRDGMYADAFVLARRLYPNDPTKLDQIEAKLLAQRPVQSPVLTLLSVASGEPALVLTNPTDDPALWRAHAAIVLANLTTGTTPHAYSHAMNTVYHLGRALARRDFHSAADFCFLAVNLLADMDPFRPVEQGNEEDQSVRQHIDLIHASIPDDYHSSHTTPFGWSLIDLQATEIYAYVMRLKNNGQLSALNVSVAFQTCRMQYAQMLAEMGGMTTDAYRYYFDIVMTIWNVWHMYPAQKILEMCELADRLKYVACATEAQTAWFSSMKDTVMNQLNTACQHPEAQPQAQQPPQDEDQSQAPQIPTVFQSESEISKPTESTVEQVQQQPEQLQAPWESVAVNHPQPPQPAAVSWSDPEAHHESVEPVHNEQREQAHWSSPNFRSSQVVEDPPTSTQKSSTISSPPTTEISDTLTHSEHEDTPYSDRTDPEVMSPTPISPVVAPVVQSLPAFEAPSLPPLHSVQPEPAYHQEPRHESFSVPPTVSPAAMPPMAPSVTPKVQMPAPSLKQAPSRPADTASTSQPQKPSSDNEKKSGGGWLAGLISKAIPSRNEMILPDDKSPAIVWDEQRQCWVGDGVERLEDVPPPPATMSAIPPAPAVAAGAPPVNTSSSGGGLQRRSRYVNAGAFQTAPSSGANALPNMSVYAATERTLWMGDLAANWTPEFVQHAFAQLGEIVVVKPVKDRTTGAAAGYCFVEFQSEEVARKAMLKINGRQIPGTAPPAIFNLSFANSPDAPHVEYNLFVNNMPLDMDDAQLFLIFGERYRSCRGAKVYRSPDGSSKGLGFVRFCDQTDQQRALLEMNKFKVGRYELILKLAQPKHRTPRNPPVRGYYSGQAPPQYPVQPMVTGAPRFPAHSAPVFPQPDFATIPVDDFRNHNDKFVASSGCFADAIFETHWTNMSIDPNWSYDTETIANKEE</sequence>
<evidence type="ECO:0000259" key="9">
    <source>
        <dbReference type="PROSITE" id="PS50102"/>
    </source>
</evidence>
<feature type="compositionally biased region" description="Low complexity" evidence="8">
    <location>
        <begin position="8"/>
        <end position="25"/>
    </location>
</feature>
<dbReference type="GO" id="GO:0007030">
    <property type="term" value="P:Golgi organization"/>
    <property type="evidence" value="ECO:0007669"/>
    <property type="project" value="TreeGrafter"/>
</dbReference>
<dbReference type="GO" id="GO:0016192">
    <property type="term" value="P:vesicle-mediated transport"/>
    <property type="evidence" value="ECO:0007669"/>
    <property type="project" value="UniProtKB-KW"/>
</dbReference>
<dbReference type="PANTHER" id="PTHR13402:SF6">
    <property type="entry name" value="SECRETORY 16, ISOFORM I"/>
    <property type="match status" value="1"/>
</dbReference>
<feature type="compositionally biased region" description="Polar residues" evidence="8">
    <location>
        <begin position="26"/>
        <end position="58"/>
    </location>
</feature>
<proteinExistence type="inferred from homology"/>
<dbReference type="CDD" id="cd12344">
    <property type="entry name" value="RRM1_SECp43_like"/>
    <property type="match status" value="1"/>
</dbReference>
<feature type="compositionally biased region" description="Polar residues" evidence="8">
    <location>
        <begin position="272"/>
        <end position="286"/>
    </location>
</feature>
<gene>
    <name evidence="10" type="ORF">QR680_019213</name>
</gene>
<feature type="compositionally biased region" description="Polar residues" evidence="8">
    <location>
        <begin position="1281"/>
        <end position="1292"/>
    </location>
</feature>
<dbReference type="GO" id="GO:0003723">
    <property type="term" value="F:RNA binding"/>
    <property type="evidence" value="ECO:0007669"/>
    <property type="project" value="UniProtKB-UniRule"/>
</dbReference>
<feature type="compositionally biased region" description="Basic and acidic residues" evidence="8">
    <location>
        <begin position="687"/>
        <end position="698"/>
    </location>
</feature>
<feature type="compositionally biased region" description="Low complexity" evidence="8">
    <location>
        <begin position="1187"/>
        <end position="1208"/>
    </location>
</feature>
<comment type="caution">
    <text evidence="10">The sequence shown here is derived from an EMBL/GenBank/DDBJ whole genome shotgun (WGS) entry which is preliminary data.</text>
</comment>
<evidence type="ECO:0000256" key="3">
    <source>
        <dbReference type="ARBA" id="ARBA00022448"/>
    </source>
</evidence>
<feature type="compositionally biased region" description="Polar residues" evidence="8">
    <location>
        <begin position="1421"/>
        <end position="1431"/>
    </location>
</feature>
<dbReference type="Pfam" id="PF12932">
    <property type="entry name" value="Sec16"/>
    <property type="match status" value="1"/>
</dbReference>
<keyword evidence="6" id="KW-0694">RNA-binding</keyword>
<feature type="compositionally biased region" description="Low complexity" evidence="8">
    <location>
        <begin position="1296"/>
        <end position="1317"/>
    </location>
</feature>
<evidence type="ECO:0000256" key="2">
    <source>
        <dbReference type="ARBA" id="ARBA00005927"/>
    </source>
</evidence>
<dbReference type="Pfam" id="PF12931">
    <property type="entry name" value="TPR_Sec16"/>
    <property type="match status" value="1"/>
</dbReference>
<accession>A0AA39HLB8</accession>
<feature type="compositionally biased region" description="Basic and acidic residues" evidence="8">
    <location>
        <begin position="383"/>
        <end position="411"/>
    </location>
</feature>
<reference evidence="10" key="1">
    <citation type="submission" date="2023-06" db="EMBL/GenBank/DDBJ databases">
        <title>Genomic analysis of the entomopathogenic nematode Steinernema hermaphroditum.</title>
        <authorList>
            <person name="Schwarz E.M."/>
            <person name="Heppert J.K."/>
            <person name="Baniya A."/>
            <person name="Schwartz H.T."/>
            <person name="Tan C.-H."/>
            <person name="Antoshechkin I."/>
            <person name="Sternberg P.W."/>
            <person name="Goodrich-Blair H."/>
            <person name="Dillman A.R."/>
        </authorList>
    </citation>
    <scope>NUCLEOTIDE SEQUENCE</scope>
    <source>
        <strain evidence="10">PS9179</strain>
        <tissue evidence="10">Whole animal</tissue>
    </source>
</reference>
<feature type="region of interest" description="Disordered" evidence="8">
    <location>
        <begin position="1187"/>
        <end position="1342"/>
    </location>
</feature>
<keyword evidence="7" id="KW-0333">Golgi apparatus</keyword>
<evidence type="ECO:0000256" key="5">
    <source>
        <dbReference type="ARBA" id="ARBA00022892"/>
    </source>
</evidence>
<dbReference type="GO" id="GO:0070971">
    <property type="term" value="C:endoplasmic reticulum exit site"/>
    <property type="evidence" value="ECO:0007669"/>
    <property type="project" value="TreeGrafter"/>
</dbReference>
<dbReference type="GO" id="GO:0015031">
    <property type="term" value="P:protein transport"/>
    <property type="evidence" value="ECO:0007669"/>
    <property type="project" value="UniProtKB-KW"/>
</dbReference>